<feature type="domain" description="Doubled CXXCH motif" evidence="3">
    <location>
        <begin position="373"/>
        <end position="410"/>
    </location>
</feature>
<feature type="domain" description="Doubled CXXCH motif" evidence="3">
    <location>
        <begin position="516"/>
        <end position="547"/>
    </location>
</feature>
<dbReference type="RefSeq" id="WP_072905023.1">
    <property type="nucleotide sequence ID" value="NZ_FQZT01000001.1"/>
</dbReference>
<feature type="domain" description="Doubled CXXCH motif" evidence="3">
    <location>
        <begin position="325"/>
        <end position="366"/>
    </location>
</feature>
<dbReference type="PROSITE" id="PS51257">
    <property type="entry name" value="PROKAR_LIPOPROTEIN"/>
    <property type="match status" value="1"/>
</dbReference>
<feature type="domain" description="Doubled CXXCH motif" evidence="3">
    <location>
        <begin position="104"/>
        <end position="143"/>
    </location>
</feature>
<feature type="domain" description="Doubled CXXCH motif" evidence="3">
    <location>
        <begin position="199"/>
        <end position="221"/>
    </location>
</feature>
<dbReference type="NCBIfam" id="TIGR01905">
    <property type="entry name" value="paired_CXXCH_1"/>
    <property type="match status" value="11"/>
</dbReference>
<feature type="chain" id="PRO_5013110490" evidence="2">
    <location>
        <begin position="24"/>
        <end position="650"/>
    </location>
</feature>
<dbReference type="InterPro" id="IPR051829">
    <property type="entry name" value="Multiheme_Cytochr_ET"/>
</dbReference>
<protein>
    <submittedName>
        <fullName evidence="4">Decaheme c-type cytochrome, DmsE family</fullName>
    </submittedName>
</protein>
<dbReference type="InterPro" id="IPR010177">
    <property type="entry name" value="Paired_CXXCH_1"/>
</dbReference>
<feature type="domain" description="Doubled CXXCH motif" evidence="3">
    <location>
        <begin position="421"/>
        <end position="458"/>
    </location>
</feature>
<gene>
    <name evidence="4" type="ORF">SAMN02745165_00351</name>
</gene>
<dbReference type="GO" id="GO:0016491">
    <property type="term" value="F:oxidoreductase activity"/>
    <property type="evidence" value="ECO:0007669"/>
    <property type="project" value="TreeGrafter"/>
</dbReference>
<feature type="domain" description="Doubled CXXCH motif" evidence="3">
    <location>
        <begin position="558"/>
        <end position="594"/>
    </location>
</feature>
<dbReference type="OrthoDB" id="9783375at2"/>
<dbReference type="PANTHER" id="PTHR35038">
    <property type="entry name" value="DISSIMILATORY SULFITE REDUCTASE SIRA"/>
    <property type="match status" value="1"/>
</dbReference>
<dbReference type="InterPro" id="IPR036280">
    <property type="entry name" value="Multihaem_cyt_sf"/>
</dbReference>
<dbReference type="STRING" id="1122189.SAMN02745165_00351"/>
<feature type="domain" description="Doubled CXXCH motif" evidence="3">
    <location>
        <begin position="150"/>
        <end position="185"/>
    </location>
</feature>
<reference evidence="4 5" key="1">
    <citation type="submission" date="2016-11" db="EMBL/GenBank/DDBJ databases">
        <authorList>
            <person name="Jaros S."/>
            <person name="Januszkiewicz K."/>
            <person name="Wedrychowicz H."/>
        </authorList>
    </citation>
    <scope>NUCLEOTIDE SEQUENCE [LARGE SCALE GENOMIC DNA]</scope>
    <source>
        <strain evidence="4 5">DSM 5091</strain>
    </source>
</reference>
<dbReference type="Pfam" id="PF09699">
    <property type="entry name" value="Paired_CXXCH_1"/>
    <property type="match status" value="12"/>
</dbReference>
<evidence type="ECO:0000313" key="4">
    <source>
        <dbReference type="EMBL" id="SHI54061.1"/>
    </source>
</evidence>
<name>A0A1M6BZM0_MALRU</name>
<feature type="domain" description="Doubled CXXCH motif" evidence="3">
    <location>
        <begin position="272"/>
        <end position="308"/>
    </location>
</feature>
<organism evidence="4 5">
    <name type="scientific">Malonomonas rubra DSM 5091</name>
    <dbReference type="NCBI Taxonomy" id="1122189"/>
    <lineage>
        <taxon>Bacteria</taxon>
        <taxon>Pseudomonadati</taxon>
        <taxon>Thermodesulfobacteriota</taxon>
        <taxon>Desulfuromonadia</taxon>
        <taxon>Desulfuromonadales</taxon>
        <taxon>Geopsychrobacteraceae</taxon>
        <taxon>Malonomonas</taxon>
    </lineage>
</organism>
<evidence type="ECO:0000256" key="2">
    <source>
        <dbReference type="SAM" id="SignalP"/>
    </source>
</evidence>
<dbReference type="AlphaFoldDB" id="A0A1M6BZM0"/>
<keyword evidence="1 2" id="KW-0732">Signal</keyword>
<dbReference type="Gene3D" id="1.10.720.180">
    <property type="match status" value="2"/>
</dbReference>
<sequence>MIHRAVLRSLLALLSALLLLAGAACVPSGQQGGDGKSCLDCHEDYRSLYSAGVVHKPVKTGDCFGCHRKHGLVGGAYLKREGAALCFTCHQALAKELTEKKLHHDPVDKGACSLCHQPHNSPNENLLTKPDEQLCFSCHEEKKFTRQYVHAPLEKGCRTCHEPHGAKVGRLLIKDESALCKDCHSVGSKAFEKAHGGYPVESGCSDCHSVHSADNPKLLKEFTHQPVTSLNCASCHAAATDTAPFAVTQNAAALCYTCHADLKTDFSASQTHAPVADGDCFACHSPHASDFKGIAKADPKNICFECHSFKFFPTQKENAPIGHVHAPAGTGDCLKCHGPHLPGKGQSNLLRKDASKLCIDCHAEKAKRQKVNHQPVADLECLGCHVPHESTQPGVLVKPQRPLCAECHQQVGEDLGLQSLHRPFVDGKCSSCHDPHGGEKKQLLRTTGAQGCGQCHGTIETERENARHQPFNQGRCELCHRSHGSQQPFLLERPVQEVCVECHRERKPIAGTPGGHQNCSVCHYSHGNDENAFLLKPPPDLCLNCHDIDRFWEKGVAHAPAAEGQCSSCHDPHQPQQLKTAGSVVTLCADCHDVDPQTMSAVHRQIAPGKDSCLECHDPHGGPDASLTLPVKHEPFAKGECRSCHKGGSE</sequence>
<dbReference type="PANTHER" id="PTHR35038:SF6">
    <property type="entry name" value="SURFACE LOCALIZED DECAHEME CYTOCHROME C LIPOPROTEIN"/>
    <property type="match status" value="1"/>
</dbReference>
<proteinExistence type="predicted"/>
<evidence type="ECO:0000259" key="3">
    <source>
        <dbReference type="Pfam" id="PF09699"/>
    </source>
</evidence>
<dbReference type="SUPFAM" id="SSF48695">
    <property type="entry name" value="Multiheme cytochromes"/>
    <property type="match status" value="4"/>
</dbReference>
<keyword evidence="5" id="KW-1185">Reference proteome</keyword>
<dbReference type="Proteomes" id="UP000184171">
    <property type="component" value="Unassembled WGS sequence"/>
</dbReference>
<accession>A0A1M6BZM0</accession>
<feature type="domain" description="Doubled CXXCH motif" evidence="3">
    <location>
        <begin position="224"/>
        <end position="263"/>
    </location>
</feature>
<evidence type="ECO:0000313" key="5">
    <source>
        <dbReference type="Proteomes" id="UP000184171"/>
    </source>
</evidence>
<feature type="domain" description="Doubled CXXCH motif" evidence="3">
    <location>
        <begin position="468"/>
        <end position="506"/>
    </location>
</feature>
<feature type="signal peptide" evidence="2">
    <location>
        <begin position="1"/>
        <end position="23"/>
    </location>
</feature>
<dbReference type="Gene3D" id="3.90.10.10">
    <property type="entry name" value="Cytochrome C3"/>
    <property type="match status" value="6"/>
</dbReference>
<feature type="domain" description="Doubled CXXCH motif" evidence="3">
    <location>
        <begin position="55"/>
        <end position="93"/>
    </location>
</feature>
<evidence type="ECO:0000256" key="1">
    <source>
        <dbReference type="ARBA" id="ARBA00022729"/>
    </source>
</evidence>
<dbReference type="EMBL" id="FQZT01000001">
    <property type="protein sequence ID" value="SHI54061.1"/>
    <property type="molecule type" value="Genomic_DNA"/>
</dbReference>